<dbReference type="PANTHER" id="PTHR30100:SF1">
    <property type="entry name" value="PHOSPHATE ACYLTRANSFERASE"/>
    <property type="match status" value="1"/>
</dbReference>
<dbReference type="GO" id="GO:0008654">
    <property type="term" value="P:phospholipid biosynthetic process"/>
    <property type="evidence" value="ECO:0007669"/>
    <property type="project" value="UniProtKB-KW"/>
</dbReference>
<proteinExistence type="inferred from homology"/>
<dbReference type="SUPFAM" id="SSF53659">
    <property type="entry name" value="Isocitrate/Isopropylmalate dehydrogenase-like"/>
    <property type="match status" value="1"/>
</dbReference>
<dbReference type="AlphaFoldDB" id="A0A4Y8UL17"/>
<evidence type="ECO:0000256" key="10">
    <source>
        <dbReference type="HAMAP-Rule" id="MF_00019"/>
    </source>
</evidence>
<evidence type="ECO:0000256" key="2">
    <source>
        <dbReference type="ARBA" id="ARBA00022490"/>
    </source>
</evidence>
<dbReference type="PIRSF" id="PIRSF002465">
    <property type="entry name" value="Phsphlp_syn_PlsX"/>
    <property type="match status" value="1"/>
</dbReference>
<evidence type="ECO:0000313" key="12">
    <source>
        <dbReference type="Proteomes" id="UP000298133"/>
    </source>
</evidence>
<evidence type="ECO:0000256" key="4">
    <source>
        <dbReference type="ARBA" id="ARBA00022679"/>
    </source>
</evidence>
<keyword evidence="2 10" id="KW-0963">Cytoplasm</keyword>
<sequence length="354" mass="37545">MRIAVDAMGGDFGPRLVVPATLAALRRHPQLQVLLLGEGDDFVAQTRTLEPALAVRITVVECGRSVTGDDKPSAVLRRKLDSSQSQALAAVAAGRADCALSAGNTGALMAFGLYHLGTLDGIERPAICTALPTIDGSLYMLDLGANIEASGAMLHQFALLATLLAQAVGQRSQPQVKLLNIGSEVGKGLPHVLDAAARLQADPLIHYGGFIEGDQLYDDGCDIVVCDGYSGNLVLKTSEGLVKMVSQLARQLLVRSRWVKLPLLLIAGTVRKLFARFNPGRYNGAYLLGLNGLVIKSHGSANQRAFEFALNNAVAACQNQLLSRVQEALYTSRTPAAQAADSARPSRHSVSIEE</sequence>
<comment type="subunit">
    <text evidence="9 10">Homodimer. Probably interacts with PlsY.</text>
</comment>
<evidence type="ECO:0000256" key="7">
    <source>
        <dbReference type="ARBA" id="ARBA00023264"/>
    </source>
</evidence>
<dbReference type="Pfam" id="PF02504">
    <property type="entry name" value="FA_synthesis"/>
    <property type="match status" value="1"/>
</dbReference>
<keyword evidence="11" id="KW-0012">Acyltransferase</keyword>
<gene>
    <name evidence="10 11" type="primary">plsX</name>
    <name evidence="11" type="ORF">E3W66_03070</name>
</gene>
<comment type="function">
    <text evidence="10">Catalyzes the reversible formation of acyl-phosphate (acyl-PO(4)) from acyl-[acyl-carrier-protein] (acyl-ACP). This enzyme utilizes acyl-ACP as fatty acyl donor, but not acyl-CoA.</text>
</comment>
<name>A0A4Y8UL17_9GAMM</name>
<dbReference type="GO" id="GO:0043811">
    <property type="term" value="F:phosphate:acyl-[acyl carrier protein] acyltransferase activity"/>
    <property type="evidence" value="ECO:0007669"/>
    <property type="project" value="UniProtKB-UniRule"/>
</dbReference>
<dbReference type="EMBL" id="SPIA01000001">
    <property type="protein sequence ID" value="TFH68941.1"/>
    <property type="molecule type" value="Genomic_DNA"/>
</dbReference>
<evidence type="ECO:0000256" key="1">
    <source>
        <dbReference type="ARBA" id="ARBA00001232"/>
    </source>
</evidence>
<dbReference type="GO" id="GO:0005737">
    <property type="term" value="C:cytoplasm"/>
    <property type="evidence" value="ECO:0007669"/>
    <property type="project" value="UniProtKB-SubCell"/>
</dbReference>
<dbReference type="HAMAP" id="MF_00019">
    <property type="entry name" value="PlsX"/>
    <property type="match status" value="1"/>
</dbReference>
<dbReference type="PANTHER" id="PTHR30100">
    <property type="entry name" value="FATTY ACID/PHOSPHOLIPID SYNTHESIS PROTEIN PLSX"/>
    <property type="match status" value="1"/>
</dbReference>
<protein>
    <recommendedName>
        <fullName evidence="8 10">Phosphate acyltransferase</fullName>
        <ecNumber evidence="8 10">2.3.1.274</ecNumber>
    </recommendedName>
    <alternativeName>
        <fullName evidence="10">Acyl-ACP phosphotransacylase</fullName>
    </alternativeName>
    <alternativeName>
        <fullName evidence="10">Acyl-[acyl-carrier-protein]--phosphate acyltransferase</fullName>
    </alternativeName>
    <alternativeName>
        <fullName evidence="10">Phosphate-acyl-ACP acyltransferase</fullName>
    </alternativeName>
</protein>
<evidence type="ECO:0000256" key="3">
    <source>
        <dbReference type="ARBA" id="ARBA00022516"/>
    </source>
</evidence>
<dbReference type="InterPro" id="IPR012281">
    <property type="entry name" value="Phospholipid_synth_PlsX-like"/>
</dbReference>
<keyword evidence="3 10" id="KW-0444">Lipid biosynthesis</keyword>
<dbReference type="InterPro" id="IPR003664">
    <property type="entry name" value="FA_synthesis"/>
</dbReference>
<evidence type="ECO:0000256" key="6">
    <source>
        <dbReference type="ARBA" id="ARBA00023209"/>
    </source>
</evidence>
<reference evidence="11 12" key="1">
    <citation type="submission" date="2019-03" db="EMBL/GenBank/DDBJ databases">
        <title>Draft genome of Gammaproteobacteria bacterium LSUCC0057, a member of the SAR92 clade.</title>
        <authorList>
            <person name="Lanclos V.C."/>
            <person name="Doiron C."/>
            <person name="Henson M.W."/>
            <person name="Thrash J.C."/>
        </authorList>
    </citation>
    <scope>NUCLEOTIDE SEQUENCE [LARGE SCALE GENOMIC DNA]</scope>
    <source>
        <strain evidence="11 12">LSUCC0057</strain>
    </source>
</reference>
<dbReference type="EC" id="2.3.1.274" evidence="8 10"/>
<keyword evidence="6 10" id="KW-0594">Phospholipid biosynthesis</keyword>
<dbReference type="Gene3D" id="3.40.718.10">
    <property type="entry name" value="Isopropylmalate Dehydrogenase"/>
    <property type="match status" value="1"/>
</dbReference>
<keyword evidence="7 10" id="KW-1208">Phospholipid metabolism</keyword>
<evidence type="ECO:0000313" key="11">
    <source>
        <dbReference type="EMBL" id="TFH68941.1"/>
    </source>
</evidence>
<comment type="similarity">
    <text evidence="10">Belongs to the PlsX family.</text>
</comment>
<keyword evidence="12" id="KW-1185">Reference proteome</keyword>
<dbReference type="UniPathway" id="UPA00085"/>
<comment type="caution">
    <text evidence="11">The sequence shown here is derived from an EMBL/GenBank/DDBJ whole genome shotgun (WGS) entry which is preliminary data.</text>
</comment>
<organism evidence="11 12">
    <name type="scientific">Gammaproteobacteria bacterium LSUCC0057</name>
    <dbReference type="NCBI Taxonomy" id="2559237"/>
    <lineage>
        <taxon>Bacteria</taxon>
        <taxon>Pseudomonadati</taxon>
        <taxon>Pseudomonadota</taxon>
        <taxon>Gammaproteobacteria</taxon>
        <taxon>Cellvibrionales</taxon>
        <taxon>Porticoccaceae</taxon>
        <taxon>SAR92 clade</taxon>
    </lineage>
</organism>
<keyword evidence="5 10" id="KW-0443">Lipid metabolism</keyword>
<dbReference type="NCBIfam" id="TIGR00182">
    <property type="entry name" value="plsX"/>
    <property type="match status" value="1"/>
</dbReference>
<dbReference type="GO" id="GO:0006633">
    <property type="term" value="P:fatty acid biosynthetic process"/>
    <property type="evidence" value="ECO:0007669"/>
    <property type="project" value="UniProtKB-UniRule"/>
</dbReference>
<comment type="pathway">
    <text evidence="10">Lipid metabolism; phospholipid metabolism.</text>
</comment>
<keyword evidence="4 10" id="KW-0808">Transferase</keyword>
<evidence type="ECO:0000256" key="9">
    <source>
        <dbReference type="ARBA" id="ARBA00046608"/>
    </source>
</evidence>
<dbReference type="Proteomes" id="UP000298133">
    <property type="component" value="Unassembled WGS sequence"/>
</dbReference>
<comment type="subcellular location">
    <subcellularLocation>
        <location evidence="10">Cytoplasm</location>
    </subcellularLocation>
    <text evidence="10">Associated with the membrane possibly through PlsY.</text>
</comment>
<evidence type="ECO:0000256" key="8">
    <source>
        <dbReference type="ARBA" id="ARBA00024069"/>
    </source>
</evidence>
<evidence type="ECO:0000256" key="5">
    <source>
        <dbReference type="ARBA" id="ARBA00023098"/>
    </source>
</evidence>
<accession>A0A4Y8UL17</accession>
<comment type="catalytic activity">
    <reaction evidence="1 10">
        <text>a fatty acyl-[ACP] + phosphate = an acyl phosphate + holo-[ACP]</text>
        <dbReference type="Rhea" id="RHEA:42292"/>
        <dbReference type="Rhea" id="RHEA-COMP:9685"/>
        <dbReference type="Rhea" id="RHEA-COMP:14125"/>
        <dbReference type="ChEBI" id="CHEBI:43474"/>
        <dbReference type="ChEBI" id="CHEBI:59918"/>
        <dbReference type="ChEBI" id="CHEBI:64479"/>
        <dbReference type="ChEBI" id="CHEBI:138651"/>
        <dbReference type="EC" id="2.3.1.274"/>
    </reaction>
</comment>